<evidence type="ECO:0000313" key="4">
    <source>
        <dbReference type="Proteomes" id="UP001208692"/>
    </source>
</evidence>
<evidence type="ECO:0000313" key="3">
    <source>
        <dbReference type="Proteomes" id="UP001207736"/>
    </source>
</evidence>
<dbReference type="AlphaFoldDB" id="A0AAV5AYB0"/>
<protein>
    <recommendedName>
        <fullName evidence="5">Lipoprotein</fullName>
    </recommendedName>
</protein>
<evidence type="ECO:0008006" key="5">
    <source>
        <dbReference type="Google" id="ProtNLM"/>
    </source>
</evidence>
<reference evidence="1 4" key="1">
    <citation type="submission" date="2021-11" db="EMBL/GenBank/DDBJ databases">
        <title>Draft genome sequence of Capnocytophaga sp. strain KC07075 isolated from cat oral cavity.</title>
        <authorList>
            <person name="Suzuki M."/>
            <person name="Imaoka K."/>
            <person name="Kimura M."/>
            <person name="Morikawa S."/>
            <person name="Maeda K."/>
        </authorList>
    </citation>
    <scope>NUCLEOTIDE SEQUENCE</scope>
    <source>
        <strain evidence="1">KC07075</strain>
        <strain evidence="2 4">KC07079</strain>
    </source>
</reference>
<organism evidence="1 3">
    <name type="scientific">Capnocytophaga catalasegens</name>
    <dbReference type="NCBI Taxonomy" id="1004260"/>
    <lineage>
        <taxon>Bacteria</taxon>
        <taxon>Pseudomonadati</taxon>
        <taxon>Bacteroidota</taxon>
        <taxon>Flavobacteriia</taxon>
        <taxon>Flavobacteriales</taxon>
        <taxon>Flavobacteriaceae</taxon>
        <taxon>Capnocytophaga</taxon>
    </lineage>
</organism>
<dbReference type="RefSeq" id="WP_264847846.1">
    <property type="nucleotide sequence ID" value="NZ_BPMA01000096.1"/>
</dbReference>
<dbReference type="EMBL" id="BQKA01000083">
    <property type="protein sequence ID" value="GJM51639.1"/>
    <property type="molecule type" value="Genomic_DNA"/>
</dbReference>
<dbReference type="Proteomes" id="UP001208692">
    <property type="component" value="Unassembled WGS sequence"/>
</dbReference>
<gene>
    <name evidence="1" type="ORF">RCZ15_26120</name>
    <name evidence="2" type="ORF">RCZ16_26350</name>
</gene>
<evidence type="ECO:0000313" key="1">
    <source>
        <dbReference type="EMBL" id="GJM51639.1"/>
    </source>
</evidence>
<dbReference type="EMBL" id="BQKB01000090">
    <property type="protein sequence ID" value="GJM54319.1"/>
    <property type="molecule type" value="Genomic_DNA"/>
</dbReference>
<comment type="caution">
    <text evidence="1">The sequence shown here is derived from an EMBL/GenBank/DDBJ whole genome shotgun (WGS) entry which is preliminary data.</text>
</comment>
<name>A0AAV5AYB0_9FLAO</name>
<dbReference type="Proteomes" id="UP001207736">
    <property type="component" value="Unassembled WGS sequence"/>
</dbReference>
<sequence length="141" mass="16800">MDMLCINRILFLTFLFLISCEEKVNHNIPAYFFDEQIEIKYITDSTSVEILKVVLKKEKKKNIEGKVAYINYDSTKLVRIYFEQIYDTITTKDTIILFLKKNKNIYITNIQQIYSSKKQPIFIEYKINNKLFREGKGMVSE</sequence>
<keyword evidence="4" id="KW-1185">Reference proteome</keyword>
<evidence type="ECO:0000313" key="2">
    <source>
        <dbReference type="EMBL" id="GJM54319.1"/>
    </source>
</evidence>
<proteinExistence type="predicted"/>
<accession>A0AAV5AYB0</accession>